<sequence length="158" mass="18803">MKDSSIRSFGQWVTQHQWDDVTAEQGTQNKTTAFYRTLQQSIATHFPLKSVRIQVRDKPWISPCKGKSRQRAFNQQKWEDWRKLRNKIQREIKTVKNQFYNTKVRKLKRENPRAWFKELNVLTGSQRKEMTVREEGEDPVDHQGIANKINDTLTNITT</sequence>
<dbReference type="PANTHER" id="PTHR47510">
    <property type="entry name" value="REVERSE TRANSCRIPTASE DOMAIN-CONTAINING PROTEIN"/>
    <property type="match status" value="1"/>
</dbReference>
<accession>A0A8J9VCS7</accession>
<organism evidence="1 2">
    <name type="scientific">Branchiostoma lanceolatum</name>
    <name type="common">Common lancelet</name>
    <name type="synonym">Amphioxus lanceolatum</name>
    <dbReference type="NCBI Taxonomy" id="7740"/>
    <lineage>
        <taxon>Eukaryota</taxon>
        <taxon>Metazoa</taxon>
        <taxon>Chordata</taxon>
        <taxon>Cephalochordata</taxon>
        <taxon>Leptocardii</taxon>
        <taxon>Amphioxiformes</taxon>
        <taxon>Branchiostomatidae</taxon>
        <taxon>Branchiostoma</taxon>
    </lineage>
</organism>
<reference evidence="1" key="1">
    <citation type="submission" date="2022-01" db="EMBL/GenBank/DDBJ databases">
        <authorList>
            <person name="Braso-Vives M."/>
        </authorList>
    </citation>
    <scope>NUCLEOTIDE SEQUENCE</scope>
</reference>
<keyword evidence="2" id="KW-1185">Reference proteome</keyword>
<dbReference type="PANTHER" id="PTHR47510:SF3">
    <property type="entry name" value="ENDO_EXONUCLEASE_PHOSPHATASE DOMAIN-CONTAINING PROTEIN"/>
    <property type="match status" value="1"/>
</dbReference>
<name>A0A8J9VCS7_BRALA</name>
<evidence type="ECO:0000313" key="2">
    <source>
        <dbReference type="Proteomes" id="UP000838412"/>
    </source>
</evidence>
<dbReference type="AlphaFoldDB" id="A0A8J9VCS7"/>
<protein>
    <submittedName>
        <fullName evidence="1">Hypp5431 protein</fullName>
    </submittedName>
</protein>
<evidence type="ECO:0000313" key="1">
    <source>
        <dbReference type="EMBL" id="CAH1237756.1"/>
    </source>
</evidence>
<dbReference type="Proteomes" id="UP000838412">
    <property type="component" value="Chromosome 10"/>
</dbReference>
<dbReference type="OrthoDB" id="426210at2759"/>
<proteinExistence type="predicted"/>
<dbReference type="EMBL" id="OV696695">
    <property type="protein sequence ID" value="CAH1237756.1"/>
    <property type="molecule type" value="Genomic_DNA"/>
</dbReference>
<gene>
    <name evidence="1" type="primary">Hypp5431</name>
    <name evidence="1" type="ORF">BLAG_LOCUS2575</name>
</gene>